<feature type="transmembrane region" description="Helical" evidence="8">
    <location>
        <begin position="132"/>
        <end position="154"/>
    </location>
</feature>
<organism evidence="11 12">
    <name type="scientific">Rotaria sordida</name>
    <dbReference type="NCBI Taxonomy" id="392033"/>
    <lineage>
        <taxon>Eukaryota</taxon>
        <taxon>Metazoa</taxon>
        <taxon>Spiralia</taxon>
        <taxon>Gnathifera</taxon>
        <taxon>Rotifera</taxon>
        <taxon>Eurotatoria</taxon>
        <taxon>Bdelloidea</taxon>
        <taxon>Philodinida</taxon>
        <taxon>Philodinidae</taxon>
        <taxon>Rotaria</taxon>
    </lineage>
</organism>
<evidence type="ECO:0000256" key="2">
    <source>
        <dbReference type="ARBA" id="ARBA00022692"/>
    </source>
</evidence>
<keyword evidence="6" id="KW-0675">Receptor</keyword>
<keyword evidence="2 8" id="KW-0812">Transmembrane</keyword>
<dbReference type="PROSITE" id="PS50262">
    <property type="entry name" value="G_PROTEIN_RECEP_F1_2"/>
    <property type="match status" value="1"/>
</dbReference>
<evidence type="ECO:0000313" key="12">
    <source>
        <dbReference type="Proteomes" id="UP000663870"/>
    </source>
</evidence>
<evidence type="ECO:0000256" key="5">
    <source>
        <dbReference type="ARBA" id="ARBA00023136"/>
    </source>
</evidence>
<feature type="transmembrane region" description="Helical" evidence="8">
    <location>
        <begin position="264"/>
        <end position="286"/>
    </location>
</feature>
<evidence type="ECO:0000256" key="1">
    <source>
        <dbReference type="ARBA" id="ARBA00004141"/>
    </source>
</evidence>
<evidence type="ECO:0000313" key="11">
    <source>
        <dbReference type="EMBL" id="CAF0927355.1"/>
    </source>
</evidence>
<comment type="caution">
    <text evidence="11">The sequence shown here is derived from an EMBL/GenBank/DDBJ whole genome shotgun (WGS) entry which is preliminary data.</text>
</comment>
<dbReference type="GO" id="GO:0004930">
    <property type="term" value="F:G protein-coupled receptor activity"/>
    <property type="evidence" value="ECO:0007669"/>
    <property type="project" value="UniProtKB-KW"/>
</dbReference>
<feature type="transmembrane region" description="Helical" evidence="8">
    <location>
        <begin position="180"/>
        <end position="202"/>
    </location>
</feature>
<feature type="transmembrane region" description="Helical" evidence="8">
    <location>
        <begin position="51"/>
        <end position="72"/>
    </location>
</feature>
<name>A0A814BEK5_9BILA</name>
<dbReference type="EMBL" id="CAJNOL010000199">
    <property type="protein sequence ID" value="CAF0927355.1"/>
    <property type="molecule type" value="Genomic_DNA"/>
</dbReference>
<feature type="domain" description="G-protein coupled receptors family 1 profile" evidence="9">
    <location>
        <begin position="30"/>
        <end position="283"/>
    </location>
</feature>
<evidence type="ECO:0000256" key="4">
    <source>
        <dbReference type="ARBA" id="ARBA00023040"/>
    </source>
</evidence>
<feature type="transmembrane region" description="Helical" evidence="8">
    <location>
        <begin position="14"/>
        <end position="39"/>
    </location>
</feature>
<keyword evidence="12" id="KW-1185">Reference proteome</keyword>
<dbReference type="InterPro" id="IPR017452">
    <property type="entry name" value="GPCR_Rhodpsn_7TM"/>
</dbReference>
<accession>A0A814BEK5</accession>
<dbReference type="AlphaFoldDB" id="A0A814BEK5"/>
<feature type="transmembrane region" description="Helical" evidence="8">
    <location>
        <begin position="223"/>
        <end position="244"/>
    </location>
</feature>
<comment type="subcellular location">
    <subcellularLocation>
        <location evidence="1">Membrane</location>
        <topology evidence="1">Multi-pass membrane protein</topology>
    </subcellularLocation>
</comment>
<evidence type="ECO:0000256" key="7">
    <source>
        <dbReference type="ARBA" id="ARBA00023224"/>
    </source>
</evidence>
<evidence type="ECO:0000256" key="3">
    <source>
        <dbReference type="ARBA" id="ARBA00022989"/>
    </source>
</evidence>
<dbReference type="EMBL" id="CAJNOH010000146">
    <property type="protein sequence ID" value="CAF0906129.1"/>
    <property type="molecule type" value="Genomic_DNA"/>
</dbReference>
<keyword evidence="3 8" id="KW-1133">Transmembrane helix</keyword>
<dbReference type="PANTHER" id="PTHR24243:SF233">
    <property type="entry name" value="THYROTROPIN-RELEASING HORMONE RECEPTOR"/>
    <property type="match status" value="1"/>
</dbReference>
<evidence type="ECO:0000313" key="10">
    <source>
        <dbReference type="EMBL" id="CAF0906129.1"/>
    </source>
</evidence>
<evidence type="ECO:0000256" key="6">
    <source>
        <dbReference type="ARBA" id="ARBA00023170"/>
    </source>
</evidence>
<dbReference type="SUPFAM" id="SSF81321">
    <property type="entry name" value="Family A G protein-coupled receptor-like"/>
    <property type="match status" value="1"/>
</dbReference>
<feature type="transmembrane region" description="Helical" evidence="8">
    <location>
        <begin position="92"/>
        <end position="111"/>
    </location>
</feature>
<gene>
    <name evidence="11" type="ORF">JXQ802_LOCUS10449</name>
    <name evidence="10" type="ORF">PYM288_LOCUS9773</name>
</gene>
<dbReference type="Proteomes" id="UP000663870">
    <property type="component" value="Unassembled WGS sequence"/>
</dbReference>
<dbReference type="GO" id="GO:0005886">
    <property type="term" value="C:plasma membrane"/>
    <property type="evidence" value="ECO:0007669"/>
    <property type="project" value="TreeGrafter"/>
</dbReference>
<keyword evidence="4" id="KW-0297">G-protein coupled receptor</keyword>
<proteinExistence type="predicted"/>
<evidence type="ECO:0000256" key="8">
    <source>
        <dbReference type="SAM" id="Phobius"/>
    </source>
</evidence>
<dbReference type="Proteomes" id="UP000663854">
    <property type="component" value="Unassembled WGS sequence"/>
</dbReference>
<dbReference type="PANTHER" id="PTHR24243">
    <property type="entry name" value="G-PROTEIN COUPLED RECEPTOR"/>
    <property type="match status" value="1"/>
</dbReference>
<reference evidence="11" key="1">
    <citation type="submission" date="2021-02" db="EMBL/GenBank/DDBJ databases">
        <authorList>
            <person name="Nowell W R."/>
        </authorList>
    </citation>
    <scope>NUCLEOTIDE SEQUENCE</scope>
</reference>
<keyword evidence="5 8" id="KW-0472">Membrane</keyword>
<keyword evidence="7" id="KW-0807">Transducer</keyword>
<protein>
    <recommendedName>
        <fullName evidence="9">G-protein coupled receptors family 1 profile domain-containing protein</fullName>
    </recommendedName>
</protein>
<sequence length="311" mass="35480">MSDIVTNLILSTRWLNIIIGIPLFIFGIIGNILTIWIFTRPRFRHTSSVRYLIACSVANFIQLAQTLLPRILTEGFKIPLIKSNSDYCKARGYIAGVATLCSLSFPCWASFDHFISTSRNATTRKYWTSKQFVYCAIFATILFWLIVQLPIVIFTRANGESCITTNIIHTYIQSYGITPLVYSILPMTAVICFNIGIVKNLRRSRVISFTNMNTRLARQVRRMLIPQLIILVLSGIPFSIHSIYSLATISMKKSLIQNAIESVILHTVRLLFYLNYVCSFYIYYIMSSEIRRGFKNLIRPSNTVSPEGIIA</sequence>
<dbReference type="Gene3D" id="1.20.1070.10">
    <property type="entry name" value="Rhodopsin 7-helix transmembrane proteins"/>
    <property type="match status" value="1"/>
</dbReference>
<evidence type="ECO:0000259" key="9">
    <source>
        <dbReference type="PROSITE" id="PS50262"/>
    </source>
</evidence>